<organism evidence="4 5">
    <name type="scientific">Leucocoprinus leucothites</name>
    <dbReference type="NCBI Taxonomy" id="201217"/>
    <lineage>
        <taxon>Eukaryota</taxon>
        <taxon>Fungi</taxon>
        <taxon>Dikarya</taxon>
        <taxon>Basidiomycota</taxon>
        <taxon>Agaricomycotina</taxon>
        <taxon>Agaricomycetes</taxon>
        <taxon>Agaricomycetidae</taxon>
        <taxon>Agaricales</taxon>
        <taxon>Agaricineae</taxon>
        <taxon>Agaricaceae</taxon>
        <taxon>Leucocoprinus</taxon>
    </lineage>
</organism>
<keyword evidence="2" id="KW-1133">Transmembrane helix</keyword>
<evidence type="ECO:0000256" key="2">
    <source>
        <dbReference type="SAM" id="Phobius"/>
    </source>
</evidence>
<feature type="transmembrane region" description="Helical" evidence="2">
    <location>
        <begin position="258"/>
        <end position="275"/>
    </location>
</feature>
<feature type="domain" description="DUF6535" evidence="3">
    <location>
        <begin position="39"/>
        <end position="206"/>
    </location>
</feature>
<sequence>MNPTRSQSLGSDFSPEDIEPSWISGGRFRYPVVPNSNPWEGCFKPVHRHDKEMCGRWRDEVDKLLVFAGLFSAAVTAFTVEAFKMLQADPTAALIAVLESRNQTTAGVQLPGFSPSAMAVRINIFWFLSLVLSLSTVVIGVLSMQWLREYQRDDNTTTAEDALGLRQMRYQGLLAWRVPEIISALPVLLQTAVLLFFCGMLDLLWSLHRLVAIVVTVPVALLAVFLVATTVLPALQYTFARKINLRIPQCSYKSPQSWMFHRFFAFLTVFVYRISEFLNIESLFRYEIRERHSLIRKLFAASDWRAYDKRWRQQRDLQLNRTQHGGFVGQAIVREDIAHALAWVIKSFSRDLNLIKDLYRCFQSMGDDEKEAMLLKCERITPLAVDFRDKLGGEGGPAISDYLCLRGLDHLLSAVGYGSDGTRDLLQHRVELYIRLVKASIHLPRRPMLYCPFKYYSRFSDEVQIQLLDIATTFLSRSDRESDFATAIIIFTQTALHPAIRVPLQVHGLLNANVHDGDVMDSWEGLRKSYSSALKNATSCILGRREIIAYQSVRVHIYRWFLRVILSTSSTKAVLELTLPTFKSIAPVVQSSIPPSSSADAEYPTNPIFQVAWRQLLEGKYAELAQIAIQNSPAPLSPPLPPSLHRG</sequence>
<keyword evidence="5" id="KW-1185">Reference proteome</keyword>
<evidence type="ECO:0000256" key="1">
    <source>
        <dbReference type="SAM" id="MobiDB-lite"/>
    </source>
</evidence>
<keyword evidence="2" id="KW-0472">Membrane</keyword>
<feature type="transmembrane region" description="Helical" evidence="2">
    <location>
        <begin position="64"/>
        <end position="83"/>
    </location>
</feature>
<name>A0A8H5D185_9AGAR</name>
<dbReference type="OrthoDB" id="2966628at2759"/>
<dbReference type="InterPro" id="IPR045338">
    <property type="entry name" value="DUF6535"/>
</dbReference>
<feature type="transmembrane region" description="Helical" evidence="2">
    <location>
        <begin position="211"/>
        <end position="237"/>
    </location>
</feature>
<protein>
    <recommendedName>
        <fullName evidence="3">DUF6535 domain-containing protein</fullName>
    </recommendedName>
</protein>
<evidence type="ECO:0000313" key="4">
    <source>
        <dbReference type="EMBL" id="KAF5351204.1"/>
    </source>
</evidence>
<feature type="compositionally biased region" description="Polar residues" evidence="1">
    <location>
        <begin position="1"/>
        <end position="11"/>
    </location>
</feature>
<dbReference type="Proteomes" id="UP000559027">
    <property type="component" value="Unassembled WGS sequence"/>
</dbReference>
<accession>A0A8H5D185</accession>
<evidence type="ECO:0000313" key="5">
    <source>
        <dbReference type="Proteomes" id="UP000559027"/>
    </source>
</evidence>
<gene>
    <name evidence="4" type="ORF">D9756_008311</name>
</gene>
<dbReference type="EMBL" id="JAACJO010000013">
    <property type="protein sequence ID" value="KAF5351204.1"/>
    <property type="molecule type" value="Genomic_DNA"/>
</dbReference>
<evidence type="ECO:0000259" key="3">
    <source>
        <dbReference type="Pfam" id="PF20153"/>
    </source>
</evidence>
<comment type="caution">
    <text evidence="4">The sequence shown here is derived from an EMBL/GenBank/DDBJ whole genome shotgun (WGS) entry which is preliminary data.</text>
</comment>
<keyword evidence="2" id="KW-0812">Transmembrane</keyword>
<feature type="transmembrane region" description="Helical" evidence="2">
    <location>
        <begin position="124"/>
        <end position="142"/>
    </location>
</feature>
<dbReference type="Pfam" id="PF20153">
    <property type="entry name" value="DUF6535"/>
    <property type="match status" value="1"/>
</dbReference>
<reference evidence="4 5" key="1">
    <citation type="journal article" date="2020" name="ISME J.">
        <title>Uncovering the hidden diversity of litter-decomposition mechanisms in mushroom-forming fungi.</title>
        <authorList>
            <person name="Floudas D."/>
            <person name="Bentzer J."/>
            <person name="Ahren D."/>
            <person name="Johansson T."/>
            <person name="Persson P."/>
            <person name="Tunlid A."/>
        </authorList>
    </citation>
    <scope>NUCLEOTIDE SEQUENCE [LARGE SCALE GENOMIC DNA]</scope>
    <source>
        <strain evidence="4 5">CBS 146.42</strain>
    </source>
</reference>
<dbReference type="AlphaFoldDB" id="A0A8H5D185"/>
<feature type="transmembrane region" description="Helical" evidence="2">
    <location>
        <begin position="181"/>
        <end position="205"/>
    </location>
</feature>
<feature type="region of interest" description="Disordered" evidence="1">
    <location>
        <begin position="1"/>
        <end position="20"/>
    </location>
</feature>
<proteinExistence type="predicted"/>